<dbReference type="Proteomes" id="UP001235939">
    <property type="component" value="Chromosome 15"/>
</dbReference>
<gene>
    <name evidence="1" type="ORF">LAZ67_15000539</name>
</gene>
<dbReference type="EMBL" id="CP092877">
    <property type="protein sequence ID" value="UYV77334.1"/>
    <property type="molecule type" value="Genomic_DNA"/>
</dbReference>
<evidence type="ECO:0000313" key="1">
    <source>
        <dbReference type="EMBL" id="UYV77334.1"/>
    </source>
</evidence>
<proteinExistence type="predicted"/>
<name>A0ABY6L8Y8_9ARAC</name>
<reference evidence="1 2" key="1">
    <citation type="submission" date="2022-01" db="EMBL/GenBank/DDBJ databases">
        <title>A chromosomal length assembly of Cordylochernes scorpioides.</title>
        <authorList>
            <person name="Zeh D."/>
            <person name="Zeh J."/>
        </authorList>
    </citation>
    <scope>NUCLEOTIDE SEQUENCE [LARGE SCALE GENOMIC DNA]</scope>
    <source>
        <strain evidence="1">IN4F17</strain>
        <tissue evidence="1">Whole Body</tissue>
    </source>
</reference>
<keyword evidence="2" id="KW-1185">Reference proteome</keyword>
<organism evidence="1 2">
    <name type="scientific">Cordylochernes scorpioides</name>
    <dbReference type="NCBI Taxonomy" id="51811"/>
    <lineage>
        <taxon>Eukaryota</taxon>
        <taxon>Metazoa</taxon>
        <taxon>Ecdysozoa</taxon>
        <taxon>Arthropoda</taxon>
        <taxon>Chelicerata</taxon>
        <taxon>Arachnida</taxon>
        <taxon>Pseudoscorpiones</taxon>
        <taxon>Cheliferoidea</taxon>
        <taxon>Chernetidae</taxon>
        <taxon>Cordylochernes</taxon>
    </lineage>
</organism>
<evidence type="ECO:0000313" key="2">
    <source>
        <dbReference type="Proteomes" id="UP001235939"/>
    </source>
</evidence>
<accession>A0ABY6L8Y8</accession>
<sequence>MLCVGQSLLGQEEVEAIHQVVEEMVAKVDNEVEVEKTLQYILEEVELHDAVRAVLSQILRRVQREIDMRALEDLSVGEHAMEEEPPVTEDDRAWSGGHSWQTATTIILSKGTKITANGRHGNKMPNCNGQNKRNNKYILRGTTNIMMKQRMINLAYTNTYGHESWTLLKSSIKRIEAFKAYLYRRALRILWTDMVTNNQVLDQMGTEPPAE</sequence>
<protein>
    <submittedName>
        <fullName evidence="1">Uncharacterized protein</fullName>
    </submittedName>
</protein>